<dbReference type="KEGG" id="cvn:111100001"/>
<reference evidence="5" key="1">
    <citation type="submission" date="2025-08" db="UniProtKB">
        <authorList>
            <consortium name="RefSeq"/>
        </authorList>
    </citation>
    <scope>IDENTIFICATION</scope>
    <source>
        <tissue evidence="5">Whole sample</tissue>
    </source>
</reference>
<evidence type="ECO:0000259" key="3">
    <source>
        <dbReference type="PROSITE" id="PS50966"/>
    </source>
</evidence>
<feature type="domain" description="SWIM-type" evidence="3">
    <location>
        <begin position="178"/>
        <end position="217"/>
    </location>
</feature>
<dbReference type="InterPro" id="IPR007527">
    <property type="entry name" value="Znf_SWIM"/>
</dbReference>
<sequence>MHKGRPLVKPMVVVTTTGYFIAILGPYMADVKNYDGSILNHMLASNVQDIKNWIENEDIFIVDRGFRDSLEFLEDLGIKAKMPSFIPRGQVQMKQRVEDENLGKPTAIWKEPSNNLDDFPRLTEDDLRNITCGVYQIKMSSSYIHKHLEGNYQFFVHREDETLLRIKLQSRHISSKVYILWIEYNPIEVTACYCKCKSGARVVGVCAHIAAILWYLGYARHNPDIRYGVKNWGKHLEDASDMPQVIDESESDTDGSVVEE</sequence>
<dbReference type="RefSeq" id="XP_022287270.1">
    <property type="nucleotide sequence ID" value="XM_022431562.1"/>
</dbReference>
<accession>A0A8B8A7Z9</accession>
<keyword evidence="2" id="KW-0812">Transmembrane</keyword>
<keyword evidence="2" id="KW-1133">Transmembrane helix</keyword>
<evidence type="ECO:0000256" key="1">
    <source>
        <dbReference type="PROSITE-ProRule" id="PRU00325"/>
    </source>
</evidence>
<evidence type="ECO:0000313" key="5">
    <source>
        <dbReference type="RefSeq" id="XP_022287270.1"/>
    </source>
</evidence>
<dbReference type="OrthoDB" id="6137445at2759"/>
<keyword evidence="2" id="KW-0472">Membrane</keyword>
<feature type="transmembrane region" description="Helical" evidence="2">
    <location>
        <begin position="12"/>
        <end position="29"/>
    </location>
</feature>
<organism evidence="4 5">
    <name type="scientific">Crassostrea virginica</name>
    <name type="common">Eastern oyster</name>
    <dbReference type="NCBI Taxonomy" id="6565"/>
    <lineage>
        <taxon>Eukaryota</taxon>
        <taxon>Metazoa</taxon>
        <taxon>Spiralia</taxon>
        <taxon>Lophotrochozoa</taxon>
        <taxon>Mollusca</taxon>
        <taxon>Bivalvia</taxon>
        <taxon>Autobranchia</taxon>
        <taxon>Pteriomorphia</taxon>
        <taxon>Ostreida</taxon>
        <taxon>Ostreoidea</taxon>
        <taxon>Ostreidae</taxon>
        <taxon>Crassostrea</taxon>
    </lineage>
</organism>
<keyword evidence="1" id="KW-0479">Metal-binding</keyword>
<proteinExistence type="predicted"/>
<dbReference type="PROSITE" id="PS50966">
    <property type="entry name" value="ZF_SWIM"/>
    <property type="match status" value="1"/>
</dbReference>
<dbReference type="GO" id="GO:0008270">
    <property type="term" value="F:zinc ion binding"/>
    <property type="evidence" value="ECO:0007669"/>
    <property type="project" value="UniProtKB-KW"/>
</dbReference>
<dbReference type="AlphaFoldDB" id="A0A8B8A7Z9"/>
<keyword evidence="1" id="KW-0862">Zinc</keyword>
<gene>
    <name evidence="5" type="primary">LOC111100001</name>
</gene>
<protein>
    <submittedName>
        <fullName evidence="5">Uncharacterized protein LOC111100001</fullName>
    </submittedName>
</protein>
<evidence type="ECO:0000313" key="4">
    <source>
        <dbReference type="Proteomes" id="UP000694844"/>
    </source>
</evidence>
<dbReference type="GeneID" id="111100001"/>
<keyword evidence="1" id="KW-0863">Zinc-finger</keyword>
<name>A0A8B8A7Z9_CRAVI</name>
<keyword evidence="4" id="KW-1185">Reference proteome</keyword>
<dbReference type="Proteomes" id="UP000694844">
    <property type="component" value="Chromosome 6"/>
</dbReference>
<evidence type="ECO:0000256" key="2">
    <source>
        <dbReference type="SAM" id="Phobius"/>
    </source>
</evidence>